<proteinExistence type="predicted"/>
<dbReference type="Gene3D" id="3.40.50.1820">
    <property type="entry name" value="alpha/beta hydrolase"/>
    <property type="match status" value="1"/>
</dbReference>
<dbReference type="InterPro" id="IPR029058">
    <property type="entry name" value="AB_hydrolase_fold"/>
</dbReference>
<dbReference type="KEGG" id="mag:amb0719"/>
<protein>
    <recommendedName>
        <fullName evidence="3">Alpha/beta hydrolase</fullName>
    </recommendedName>
</protein>
<accession>Q2W9F2</accession>
<dbReference type="EMBL" id="AP007255">
    <property type="protein sequence ID" value="BAE49523.1"/>
    <property type="molecule type" value="Genomic_DNA"/>
</dbReference>
<dbReference type="HOGENOM" id="CLU_1022339_0_0_5"/>
<gene>
    <name evidence="1" type="ordered locus">amb0719</name>
</gene>
<name>Q2W9F2_PARM1</name>
<dbReference type="SUPFAM" id="SSF53474">
    <property type="entry name" value="alpha/beta-Hydrolases"/>
    <property type="match status" value="1"/>
</dbReference>
<evidence type="ECO:0008006" key="3">
    <source>
        <dbReference type="Google" id="ProtNLM"/>
    </source>
</evidence>
<dbReference type="AlphaFoldDB" id="Q2W9F2"/>
<evidence type="ECO:0000313" key="1">
    <source>
        <dbReference type="EMBL" id="BAE49523.1"/>
    </source>
</evidence>
<reference evidence="1 2" key="1">
    <citation type="journal article" date="2005" name="DNA Res.">
        <title>Complete genome sequence of the facultative anaerobic magnetotactic bacterium Magnetospirillum sp. strain AMB-1.</title>
        <authorList>
            <person name="Matsunaga T."/>
            <person name="Okamura Y."/>
            <person name="Fukuda Y."/>
            <person name="Wahyudi A.T."/>
            <person name="Murase Y."/>
            <person name="Takeyama H."/>
        </authorList>
    </citation>
    <scope>NUCLEOTIDE SEQUENCE [LARGE SCALE GENOMIC DNA]</scope>
    <source>
        <strain evidence="2">ATCC 700264 / AMB-1</strain>
    </source>
</reference>
<dbReference type="Proteomes" id="UP000007058">
    <property type="component" value="Chromosome"/>
</dbReference>
<sequence>MLLPKHPGPFSFGRRSIMRASWFLFALLLGVAPLCPAGAEVIPVPMADGADDPTQTFLWESPHPKAVLIMIPGGEGHIGLQPGKTDLGGIYSRVFKPLSEPAQSSGNLHVVIFGSPYALPTDPVFPTSRISSDHQRRIESVVRFYRQRFGMPAWLQGHSNGAISVAEFIRTHRDLVAGAILSSSRVGVKVGADVGLPILFLHHRRDACSKANPAADVDIYESLRAAGKTDVDFAWVDGGTAGRGDVCHAGYHMFLGSEEDAYRAVDRFIAGR</sequence>
<keyword evidence="2" id="KW-1185">Reference proteome</keyword>
<organism evidence="1 2">
    <name type="scientific">Paramagnetospirillum magneticum (strain ATCC 700264 / AMB-1)</name>
    <name type="common">Magnetospirillum magneticum</name>
    <dbReference type="NCBI Taxonomy" id="342108"/>
    <lineage>
        <taxon>Bacteria</taxon>
        <taxon>Pseudomonadati</taxon>
        <taxon>Pseudomonadota</taxon>
        <taxon>Alphaproteobacteria</taxon>
        <taxon>Rhodospirillales</taxon>
        <taxon>Magnetospirillaceae</taxon>
        <taxon>Paramagnetospirillum</taxon>
    </lineage>
</organism>
<evidence type="ECO:0000313" key="2">
    <source>
        <dbReference type="Proteomes" id="UP000007058"/>
    </source>
</evidence>